<keyword evidence="5 8" id="KW-1133">Transmembrane helix</keyword>
<feature type="transmembrane region" description="Helical" evidence="8">
    <location>
        <begin position="121"/>
        <end position="145"/>
    </location>
</feature>
<evidence type="ECO:0000313" key="9">
    <source>
        <dbReference type="EMBL" id="KAL1844068.1"/>
    </source>
</evidence>
<dbReference type="PANTHER" id="PTHR10978">
    <property type="entry name" value="SUCCINATE DEHYDROGENASE CYTOCHROME B560 SUBUNIT"/>
    <property type="match status" value="1"/>
</dbReference>
<keyword evidence="6" id="KW-0408">Iron</keyword>
<keyword evidence="7 8" id="KW-0472">Membrane</keyword>
<keyword evidence="4" id="KW-0479">Metal-binding</keyword>
<dbReference type="NCBIfam" id="TIGR02970">
    <property type="entry name" value="succ_dehyd_cytB"/>
    <property type="match status" value="1"/>
</dbReference>
<dbReference type="InterPro" id="IPR014314">
    <property type="entry name" value="Succ_DH_cytb556"/>
</dbReference>
<organism evidence="9 10">
    <name type="scientific">Phialemonium thermophilum</name>
    <dbReference type="NCBI Taxonomy" id="223376"/>
    <lineage>
        <taxon>Eukaryota</taxon>
        <taxon>Fungi</taxon>
        <taxon>Dikarya</taxon>
        <taxon>Ascomycota</taxon>
        <taxon>Pezizomycotina</taxon>
        <taxon>Sordariomycetes</taxon>
        <taxon>Sordariomycetidae</taxon>
        <taxon>Cephalothecales</taxon>
        <taxon>Cephalothecaceae</taxon>
        <taxon>Phialemonium</taxon>
    </lineage>
</organism>
<accession>A0ABR3VRJ4</accession>
<gene>
    <name evidence="9" type="ORF">VTK73DRAFT_2663</name>
</gene>
<reference evidence="9 10" key="1">
    <citation type="journal article" date="2024" name="Commun. Biol.">
        <title>Comparative genomic analysis of thermophilic fungi reveals convergent evolutionary adaptations and gene losses.</title>
        <authorList>
            <person name="Steindorff A.S."/>
            <person name="Aguilar-Pontes M.V."/>
            <person name="Robinson A.J."/>
            <person name="Andreopoulos B."/>
            <person name="LaButti K."/>
            <person name="Kuo A."/>
            <person name="Mondo S."/>
            <person name="Riley R."/>
            <person name="Otillar R."/>
            <person name="Haridas S."/>
            <person name="Lipzen A."/>
            <person name="Grimwood J."/>
            <person name="Schmutz J."/>
            <person name="Clum A."/>
            <person name="Reid I.D."/>
            <person name="Moisan M.C."/>
            <person name="Butler G."/>
            <person name="Nguyen T.T.M."/>
            <person name="Dewar K."/>
            <person name="Conant G."/>
            <person name="Drula E."/>
            <person name="Henrissat B."/>
            <person name="Hansel C."/>
            <person name="Singer S."/>
            <person name="Hutchinson M.I."/>
            <person name="de Vries R.P."/>
            <person name="Natvig D.O."/>
            <person name="Powell A.J."/>
            <person name="Tsang A."/>
            <person name="Grigoriev I.V."/>
        </authorList>
    </citation>
    <scope>NUCLEOTIDE SEQUENCE [LARGE SCALE GENOMIC DNA]</scope>
    <source>
        <strain evidence="9 10">ATCC 24622</strain>
    </source>
</reference>
<comment type="subcellular location">
    <subcellularLocation>
        <location evidence="1">Membrane</location>
        <topology evidence="1">Multi-pass membrane protein</topology>
    </subcellularLocation>
</comment>
<evidence type="ECO:0000256" key="2">
    <source>
        <dbReference type="ARBA" id="ARBA00022617"/>
    </source>
</evidence>
<dbReference type="InterPro" id="IPR000701">
    <property type="entry name" value="SuccDH_FuR_B_TM-su"/>
</dbReference>
<dbReference type="EMBL" id="JAZHXJ010001766">
    <property type="protein sequence ID" value="KAL1844068.1"/>
    <property type="molecule type" value="Genomic_DNA"/>
</dbReference>
<feature type="transmembrane region" description="Helical" evidence="8">
    <location>
        <begin position="166"/>
        <end position="187"/>
    </location>
</feature>
<dbReference type="Proteomes" id="UP001586593">
    <property type="component" value="Unassembled WGS sequence"/>
</dbReference>
<keyword evidence="2" id="KW-0349">Heme</keyword>
<dbReference type="InterPro" id="IPR018495">
    <property type="entry name" value="Succ_DH_cyt_bsu_CS"/>
</dbReference>
<dbReference type="Gene3D" id="1.20.1300.10">
    <property type="entry name" value="Fumarate reductase/succinate dehydrogenase, transmembrane subunit"/>
    <property type="match status" value="1"/>
</dbReference>
<keyword evidence="3 8" id="KW-0812">Transmembrane</keyword>
<evidence type="ECO:0000256" key="3">
    <source>
        <dbReference type="ARBA" id="ARBA00022692"/>
    </source>
</evidence>
<dbReference type="PROSITE" id="PS01001">
    <property type="entry name" value="SDH_CYT_2"/>
    <property type="match status" value="1"/>
</dbReference>
<evidence type="ECO:0008006" key="11">
    <source>
        <dbReference type="Google" id="ProtNLM"/>
    </source>
</evidence>
<evidence type="ECO:0000256" key="5">
    <source>
        <dbReference type="ARBA" id="ARBA00022989"/>
    </source>
</evidence>
<evidence type="ECO:0000313" key="10">
    <source>
        <dbReference type="Proteomes" id="UP001586593"/>
    </source>
</evidence>
<name>A0ABR3VRJ4_9PEZI</name>
<dbReference type="SUPFAM" id="SSF81343">
    <property type="entry name" value="Fumarate reductase respiratory complex transmembrane subunits"/>
    <property type="match status" value="1"/>
</dbReference>
<dbReference type="CDD" id="cd03499">
    <property type="entry name" value="SQR_TypeC_SdhC"/>
    <property type="match status" value="1"/>
</dbReference>
<dbReference type="PANTHER" id="PTHR10978:SF5">
    <property type="entry name" value="SUCCINATE DEHYDROGENASE CYTOCHROME B560 SUBUNIT, MITOCHONDRIAL"/>
    <property type="match status" value="1"/>
</dbReference>
<comment type="caution">
    <text evidence="9">The sequence shown here is derived from an EMBL/GenBank/DDBJ whole genome shotgun (WGS) entry which is preliminary data.</text>
</comment>
<evidence type="ECO:0000256" key="7">
    <source>
        <dbReference type="ARBA" id="ARBA00023136"/>
    </source>
</evidence>
<proteinExistence type="predicted"/>
<protein>
    <recommendedName>
        <fullName evidence="11">Succinate dehydrogenase subunit C</fullName>
    </recommendedName>
</protein>
<sequence length="188" mass="20683">MIAQRVGATALRRVAGGPSNTFFTQNIIRATLASRLSTTQSRPVTTQKATTEEAQALLAEQRLRRPVSPHLSIYDFKQTWFSDSIWERFTGSFLSGALYGYALAYLAAPLLGWHLESQSLVAAFAAWPVAAKAGVKFVAAWPFVYHLINGVRHLVWDRAIGFAKPTIIKSGWFIWGGSVVGTLGLFLL</sequence>
<dbReference type="InterPro" id="IPR034804">
    <property type="entry name" value="SQR/QFR_C/D"/>
</dbReference>
<evidence type="ECO:0000256" key="4">
    <source>
        <dbReference type="ARBA" id="ARBA00022723"/>
    </source>
</evidence>
<dbReference type="Pfam" id="PF01127">
    <property type="entry name" value="Sdh_cyt"/>
    <property type="match status" value="1"/>
</dbReference>
<feature type="transmembrane region" description="Helical" evidence="8">
    <location>
        <begin position="98"/>
        <end position="115"/>
    </location>
</feature>
<evidence type="ECO:0000256" key="8">
    <source>
        <dbReference type="SAM" id="Phobius"/>
    </source>
</evidence>
<keyword evidence="10" id="KW-1185">Reference proteome</keyword>
<evidence type="ECO:0000256" key="6">
    <source>
        <dbReference type="ARBA" id="ARBA00023004"/>
    </source>
</evidence>
<evidence type="ECO:0000256" key="1">
    <source>
        <dbReference type="ARBA" id="ARBA00004141"/>
    </source>
</evidence>